<dbReference type="Proteomes" id="UP000287651">
    <property type="component" value="Unassembled WGS sequence"/>
</dbReference>
<evidence type="ECO:0000313" key="3">
    <source>
        <dbReference type="EMBL" id="RRT50832.1"/>
    </source>
</evidence>
<dbReference type="EMBL" id="AMZH03012546">
    <property type="protein sequence ID" value="RRT50832.1"/>
    <property type="molecule type" value="Genomic_DNA"/>
</dbReference>
<dbReference type="InterPro" id="IPR008271">
    <property type="entry name" value="Ser/Thr_kinase_AS"/>
</dbReference>
<dbReference type="GO" id="GO:0004672">
    <property type="term" value="F:protein kinase activity"/>
    <property type="evidence" value="ECO:0007669"/>
    <property type="project" value="InterPro"/>
</dbReference>
<dbReference type="PROSITE" id="PS00108">
    <property type="entry name" value="PROTEIN_KINASE_ST"/>
    <property type="match status" value="1"/>
</dbReference>
<protein>
    <recommendedName>
        <fullName evidence="2">Protein kinase domain-containing protein</fullName>
    </recommendedName>
</protein>
<proteinExistence type="predicted"/>
<name>A0A426YGF3_ENSVE</name>
<dbReference type="InterPro" id="IPR050823">
    <property type="entry name" value="Plant_Ser_Thr_Prot_Kinase"/>
</dbReference>
<accession>A0A426YGF3</accession>
<feature type="domain" description="Protein kinase" evidence="2">
    <location>
        <begin position="80"/>
        <end position="213"/>
    </location>
</feature>
<dbReference type="InterPro" id="IPR000719">
    <property type="entry name" value="Prot_kinase_dom"/>
</dbReference>
<sequence>MSRRSWRWSFITSCWGSTKESSVTETKKPRPSRESPQRLSYYDISNSGTPLSPEDLSLSLPGSNLHVFTLAELKAVTRNFSTTNFIGSGGFGPVFKGYVDDKLRPGLKAQHVAVKSLDLEGLQGHREWLVSVLAALFGLKTRWNLASLRLNQAFQMFTGLLASLPWSTRIKIAVGAAKGLAFLHEAEKPVIYRDFKASNILLDSVMFLHFPPP</sequence>
<gene>
    <name evidence="3" type="ORF">B296_00033380</name>
</gene>
<organism evidence="3 4">
    <name type="scientific">Ensete ventricosum</name>
    <name type="common">Abyssinian banana</name>
    <name type="synonym">Musa ensete</name>
    <dbReference type="NCBI Taxonomy" id="4639"/>
    <lineage>
        <taxon>Eukaryota</taxon>
        <taxon>Viridiplantae</taxon>
        <taxon>Streptophyta</taxon>
        <taxon>Embryophyta</taxon>
        <taxon>Tracheophyta</taxon>
        <taxon>Spermatophyta</taxon>
        <taxon>Magnoliopsida</taxon>
        <taxon>Liliopsida</taxon>
        <taxon>Zingiberales</taxon>
        <taxon>Musaceae</taxon>
        <taxon>Ensete</taxon>
    </lineage>
</organism>
<dbReference type="PROSITE" id="PS50011">
    <property type="entry name" value="PROTEIN_KINASE_DOM"/>
    <property type="match status" value="1"/>
</dbReference>
<dbReference type="Gene3D" id="1.10.510.10">
    <property type="entry name" value="Transferase(Phosphotransferase) domain 1"/>
    <property type="match status" value="1"/>
</dbReference>
<comment type="caution">
    <text evidence="3">The sequence shown here is derived from an EMBL/GenBank/DDBJ whole genome shotgun (WGS) entry which is preliminary data.</text>
</comment>
<dbReference type="Gene3D" id="3.30.200.20">
    <property type="entry name" value="Phosphorylase Kinase, domain 1"/>
    <property type="match status" value="1"/>
</dbReference>
<feature type="region of interest" description="Disordered" evidence="1">
    <location>
        <begin position="21"/>
        <end position="40"/>
    </location>
</feature>
<evidence type="ECO:0000259" key="2">
    <source>
        <dbReference type="PROSITE" id="PS50011"/>
    </source>
</evidence>
<dbReference type="AlphaFoldDB" id="A0A426YGF3"/>
<dbReference type="InterPro" id="IPR011009">
    <property type="entry name" value="Kinase-like_dom_sf"/>
</dbReference>
<dbReference type="SUPFAM" id="SSF56112">
    <property type="entry name" value="Protein kinase-like (PK-like)"/>
    <property type="match status" value="1"/>
</dbReference>
<reference evidence="3 4" key="1">
    <citation type="journal article" date="2014" name="Agronomy (Basel)">
        <title>A Draft Genome Sequence for Ensete ventricosum, the Drought-Tolerant Tree Against Hunger.</title>
        <authorList>
            <person name="Harrison J."/>
            <person name="Moore K.A."/>
            <person name="Paszkiewicz K."/>
            <person name="Jones T."/>
            <person name="Grant M."/>
            <person name="Ambacheew D."/>
            <person name="Muzemil S."/>
            <person name="Studholme D.J."/>
        </authorList>
    </citation>
    <scope>NUCLEOTIDE SEQUENCE [LARGE SCALE GENOMIC DNA]</scope>
</reference>
<dbReference type="PANTHER" id="PTHR45621">
    <property type="entry name" value="OS01G0588500 PROTEIN-RELATED"/>
    <property type="match status" value="1"/>
</dbReference>
<feature type="compositionally biased region" description="Basic and acidic residues" evidence="1">
    <location>
        <begin position="25"/>
        <end position="36"/>
    </location>
</feature>
<evidence type="ECO:0000313" key="4">
    <source>
        <dbReference type="Proteomes" id="UP000287651"/>
    </source>
</evidence>
<evidence type="ECO:0000256" key="1">
    <source>
        <dbReference type="SAM" id="MobiDB-lite"/>
    </source>
</evidence>
<dbReference type="GO" id="GO:0005524">
    <property type="term" value="F:ATP binding"/>
    <property type="evidence" value="ECO:0007669"/>
    <property type="project" value="InterPro"/>
</dbReference>